<keyword evidence="1" id="KW-1185">Reference proteome</keyword>
<dbReference type="OrthoDB" id="1482944at2759"/>
<organism evidence="1 2">
    <name type="scientific">Raphanus sativus</name>
    <name type="common">Radish</name>
    <name type="synonym">Raphanus raphanistrum var. sativus</name>
    <dbReference type="NCBI Taxonomy" id="3726"/>
    <lineage>
        <taxon>Eukaryota</taxon>
        <taxon>Viridiplantae</taxon>
        <taxon>Streptophyta</taxon>
        <taxon>Embryophyta</taxon>
        <taxon>Tracheophyta</taxon>
        <taxon>Spermatophyta</taxon>
        <taxon>Magnoliopsida</taxon>
        <taxon>eudicotyledons</taxon>
        <taxon>Gunneridae</taxon>
        <taxon>Pentapetalae</taxon>
        <taxon>rosids</taxon>
        <taxon>malvids</taxon>
        <taxon>Brassicales</taxon>
        <taxon>Brassicaceae</taxon>
        <taxon>Brassiceae</taxon>
        <taxon>Raphanus</taxon>
    </lineage>
</organism>
<dbReference type="GeneID" id="108806735"/>
<sequence>MLVPRKVGRWWRSFKSSCKNHDREFHWSKISLCFQFLDITRKSSLHPAAPLQKPMWALNRSQTYIFLVDGGLTRRSPGYVQLLHFQTMGQEHMLGPGSFRDQWMGQHGRT</sequence>
<dbReference type="RefSeq" id="XP_018434424.1">
    <property type="nucleotide sequence ID" value="XM_018578922.2"/>
</dbReference>
<reference evidence="1" key="1">
    <citation type="journal article" date="2019" name="Database">
        <title>The radish genome database (RadishGD): an integrated information resource for radish genomics.</title>
        <authorList>
            <person name="Yu H.J."/>
            <person name="Baek S."/>
            <person name="Lee Y.J."/>
            <person name="Cho A."/>
            <person name="Mun J.H."/>
        </authorList>
    </citation>
    <scope>NUCLEOTIDE SEQUENCE [LARGE SCALE GENOMIC DNA]</scope>
    <source>
        <strain evidence="1">cv. WK10039</strain>
    </source>
</reference>
<evidence type="ECO:0000313" key="2">
    <source>
        <dbReference type="RefSeq" id="XP_018434424.1"/>
    </source>
</evidence>
<protein>
    <submittedName>
        <fullName evidence="2">Uncharacterized protein LOC108806735</fullName>
    </submittedName>
</protein>
<dbReference type="AlphaFoldDB" id="A0A6J0JHU3"/>
<proteinExistence type="predicted"/>
<evidence type="ECO:0000313" key="1">
    <source>
        <dbReference type="Proteomes" id="UP000504610"/>
    </source>
</evidence>
<name>A0A6J0JHU3_RAPSA</name>
<dbReference type="Proteomes" id="UP000504610">
    <property type="component" value="Chromosome 6"/>
</dbReference>
<dbReference type="KEGG" id="rsz:108806735"/>
<reference evidence="2" key="2">
    <citation type="submission" date="2025-08" db="UniProtKB">
        <authorList>
            <consortium name="RefSeq"/>
        </authorList>
    </citation>
    <scope>IDENTIFICATION</scope>
    <source>
        <tissue evidence="2">Leaf</tissue>
    </source>
</reference>
<accession>A0A6J0JHU3</accession>
<gene>
    <name evidence="2" type="primary">LOC108806735</name>
</gene>